<evidence type="ECO:0000256" key="1">
    <source>
        <dbReference type="PIRNR" id="PIRNR006615"/>
    </source>
</evidence>
<dbReference type="Gene3D" id="1.10.1370.30">
    <property type="match status" value="1"/>
</dbReference>
<organism evidence="4 5">
    <name type="scientific">Fervidobacterium thailandense</name>
    <dbReference type="NCBI Taxonomy" id="1008305"/>
    <lineage>
        <taxon>Bacteria</taxon>
        <taxon>Thermotogati</taxon>
        <taxon>Thermotogota</taxon>
        <taxon>Thermotogae</taxon>
        <taxon>Thermotogales</taxon>
        <taxon>Fervidobacteriaceae</taxon>
        <taxon>Fervidobacterium</taxon>
    </lineage>
</organism>
<feature type="binding site" evidence="2">
    <location>
        <position position="282"/>
    </location>
    <ligand>
        <name>Zn(2+)</name>
        <dbReference type="ChEBI" id="CHEBI:29105"/>
        <note>catalytic</note>
    </ligand>
</feature>
<accession>A0A1E3G1X5</accession>
<comment type="function">
    <text evidence="1">Broad specificity carboxypetidase that releases amino acids sequentially from the C-terminus, including neutral, aromatic, polar and basic residues.</text>
</comment>
<dbReference type="Proteomes" id="UP000094570">
    <property type="component" value="Unassembled WGS sequence"/>
</dbReference>
<dbReference type="STRING" id="1008305.A4H02_06540"/>
<feature type="active site" description="Proton donor/acceptor" evidence="3">
    <location>
        <position position="253"/>
    </location>
</feature>
<feature type="binding site" evidence="2">
    <location>
        <position position="256"/>
    </location>
    <ligand>
        <name>Zn(2+)</name>
        <dbReference type="ChEBI" id="CHEBI:29105"/>
        <note>catalytic</note>
    </ligand>
</feature>
<reference evidence="5" key="1">
    <citation type="submission" date="2016-04" db="EMBL/GenBank/DDBJ databases">
        <title>The genome sequence project of a novel Fervidobacterium isolate from a hot spring in Thailand.</title>
        <authorList>
            <person name="Gonzalez J.M."/>
            <person name="Cuecas A."/>
            <person name="Kanoksilapatham W."/>
        </authorList>
    </citation>
    <scope>NUCLEOTIDE SEQUENCE [LARGE SCALE GENOMIC DNA]</scope>
    <source>
        <strain evidence="5">FC2004</strain>
    </source>
</reference>
<dbReference type="PANTHER" id="PTHR34217">
    <property type="entry name" value="METAL-DEPENDENT CARBOXYPEPTIDASE"/>
    <property type="match status" value="1"/>
</dbReference>
<sequence length="486" mass="56668">MLKKYYARISKFSSAASLLYWDMQTYMPKMAGPFRAEALAELSGYVFQLATSDELGALLEDANPQDEVEEAIVRVGKREFERFRKIPKELFEEFVKASTLCEQAWQEAKRQDNFKTVEPFLQKVVELSREIAEKLGYEKDPYDALIDQFEPGMTAQKVATLFSELREFTIALLERIEKLEPVHDVLSGVEIEPERQRKFNEWLLDYLGFDRSRGRLDVSEHPFTNPIGLNDVRITTRYVLDDIKNSIFSTIHEFGHALYSLSIPQEFYGLPIGSSASYGFDESQSRFWENIVGRSLEFWKGVHGKFIELFPEFSQYDAHQLWKSVNVIKRSYIRTEADELTYNLHIILRFELEHALINGELKVQDIPSTWNEYFEKYVGLKVSSDRMGCLQDPHWYGGSFGYFPSYTLGNLYSAQIKHSLSKELPFEQLVEEGNFEPIKSWLYDKIYSKGKIYEPEVLIEKLSGEPLNVTYFRDYISEKAKRIFNS</sequence>
<dbReference type="OrthoDB" id="9772308at2"/>
<dbReference type="PIRSF" id="PIRSF006615">
    <property type="entry name" value="Zn_crbxpep_Taq"/>
    <property type="match status" value="1"/>
</dbReference>
<dbReference type="CDD" id="cd06460">
    <property type="entry name" value="M32_Taq"/>
    <property type="match status" value="1"/>
</dbReference>
<keyword evidence="2" id="KW-0862">Zinc</keyword>
<name>A0A1E3G1X5_9BACT</name>
<dbReference type="EC" id="3.4.17.19" evidence="1"/>
<gene>
    <name evidence="4" type="ORF">A4H02_06540</name>
</gene>
<keyword evidence="1" id="KW-0121">Carboxypeptidase</keyword>
<protein>
    <recommendedName>
        <fullName evidence="1">Metal-dependent carboxypeptidase</fullName>
        <ecNumber evidence="1">3.4.17.19</ecNumber>
    </recommendedName>
</protein>
<comment type="similarity">
    <text evidence="1">Belongs to the peptidase M32 family.</text>
</comment>
<feature type="binding site" evidence="2">
    <location>
        <position position="252"/>
    </location>
    <ligand>
        <name>Zn(2+)</name>
        <dbReference type="ChEBI" id="CHEBI:29105"/>
        <note>catalytic</note>
    </ligand>
</feature>
<dbReference type="AlphaFoldDB" id="A0A1E3G1X5"/>
<dbReference type="PROSITE" id="PS52034">
    <property type="entry name" value="PEPTIDASE_M32"/>
    <property type="match status" value="1"/>
</dbReference>
<keyword evidence="5" id="KW-1185">Reference proteome</keyword>
<dbReference type="InterPro" id="IPR001333">
    <property type="entry name" value="Peptidase_M32_Taq"/>
</dbReference>
<keyword evidence="1" id="KW-0482">Metalloprotease</keyword>
<keyword evidence="1 2" id="KW-0479">Metal-binding</keyword>
<comment type="cofactor">
    <cofactor evidence="2">
        <name>Zn(2+)</name>
        <dbReference type="ChEBI" id="CHEBI:29105"/>
    </cofactor>
    <text evidence="2">Binds 1 zinc ion per subunit.</text>
</comment>
<dbReference type="EMBL" id="LWAF01000009">
    <property type="protein sequence ID" value="ODN30255.1"/>
    <property type="molecule type" value="Genomic_DNA"/>
</dbReference>
<keyword evidence="1" id="KW-0645">Protease</keyword>
<dbReference type="PRINTS" id="PR00998">
    <property type="entry name" value="CRBOXYPTASET"/>
</dbReference>
<dbReference type="SUPFAM" id="SSF55486">
    <property type="entry name" value="Metalloproteases ('zincins'), catalytic domain"/>
    <property type="match status" value="1"/>
</dbReference>
<dbReference type="GO" id="GO:0046872">
    <property type="term" value="F:metal ion binding"/>
    <property type="evidence" value="ECO:0007669"/>
    <property type="project" value="UniProtKB-KW"/>
</dbReference>
<evidence type="ECO:0000256" key="2">
    <source>
        <dbReference type="PIRSR" id="PIRSR006615-1"/>
    </source>
</evidence>
<evidence type="ECO:0000313" key="5">
    <source>
        <dbReference type="Proteomes" id="UP000094570"/>
    </source>
</evidence>
<dbReference type="Pfam" id="PF02074">
    <property type="entry name" value="Peptidase_M32"/>
    <property type="match status" value="1"/>
</dbReference>
<evidence type="ECO:0000256" key="3">
    <source>
        <dbReference type="PIRSR" id="PIRSR006615-2"/>
    </source>
</evidence>
<proteinExistence type="inferred from homology"/>
<comment type="caution">
    <text evidence="4">The sequence shown here is derived from an EMBL/GenBank/DDBJ whole genome shotgun (WGS) entry which is preliminary data.</text>
</comment>
<dbReference type="GO" id="GO:0004181">
    <property type="term" value="F:metallocarboxypeptidase activity"/>
    <property type="evidence" value="ECO:0007669"/>
    <property type="project" value="UniProtKB-UniRule"/>
</dbReference>
<comment type="catalytic activity">
    <reaction evidence="1">
        <text>Release of a C-terminal amino acid with broad specificity, except for -Pro.</text>
        <dbReference type="EC" id="3.4.17.19"/>
    </reaction>
</comment>
<dbReference type="PANTHER" id="PTHR34217:SF1">
    <property type="entry name" value="CARBOXYPEPTIDASE 1"/>
    <property type="match status" value="1"/>
</dbReference>
<keyword evidence="1" id="KW-0378">Hydrolase</keyword>
<evidence type="ECO:0000313" key="4">
    <source>
        <dbReference type="EMBL" id="ODN30255.1"/>
    </source>
</evidence>
<dbReference type="GO" id="GO:0006508">
    <property type="term" value="P:proteolysis"/>
    <property type="evidence" value="ECO:0007669"/>
    <property type="project" value="UniProtKB-UniRule"/>
</dbReference>